<comment type="similarity">
    <text evidence="1">Belongs to the UbiD family.</text>
</comment>
<dbReference type="GO" id="GO:0005737">
    <property type="term" value="C:cytoplasm"/>
    <property type="evidence" value="ECO:0007669"/>
    <property type="project" value="TreeGrafter"/>
</dbReference>
<gene>
    <name evidence="4" type="ORF">ENV88_04560</name>
</gene>
<dbReference type="EMBL" id="DTIB01000091">
    <property type="protein sequence ID" value="HGB25300.1"/>
    <property type="molecule type" value="Genomic_DNA"/>
</dbReference>
<comment type="caution">
    <text evidence="4">The sequence shown here is derived from an EMBL/GenBank/DDBJ whole genome shotgun (WGS) entry which is preliminary data.</text>
</comment>
<evidence type="ECO:0000259" key="2">
    <source>
        <dbReference type="Pfam" id="PF01977"/>
    </source>
</evidence>
<dbReference type="InterPro" id="IPR049381">
    <property type="entry name" value="UbiD-like_C"/>
</dbReference>
<dbReference type="InterPro" id="IPR048304">
    <property type="entry name" value="UbiD_Rift_dom"/>
</dbReference>
<dbReference type="SUPFAM" id="SSF50475">
    <property type="entry name" value="FMN-binding split barrel"/>
    <property type="match status" value="1"/>
</dbReference>
<dbReference type="Pfam" id="PF01977">
    <property type="entry name" value="UbiD"/>
    <property type="match status" value="1"/>
</dbReference>
<dbReference type="Pfam" id="PF20696">
    <property type="entry name" value="UbiD_C"/>
    <property type="match status" value="1"/>
</dbReference>
<name>A0A7C3WKN4_THEPE</name>
<dbReference type="GO" id="GO:0016831">
    <property type="term" value="F:carboxy-lyase activity"/>
    <property type="evidence" value="ECO:0007669"/>
    <property type="project" value="InterPro"/>
</dbReference>
<dbReference type="InterPro" id="IPR002830">
    <property type="entry name" value="UbiD"/>
</dbReference>
<reference evidence="4" key="1">
    <citation type="journal article" date="2020" name="mSystems">
        <title>Genome- and Community-Level Interaction Insights into Carbon Utilization and Element Cycling Functions of Hydrothermarchaeota in Hydrothermal Sediment.</title>
        <authorList>
            <person name="Zhou Z."/>
            <person name="Liu Y."/>
            <person name="Xu W."/>
            <person name="Pan J."/>
            <person name="Luo Z.H."/>
            <person name="Li M."/>
        </authorList>
    </citation>
    <scope>NUCLEOTIDE SEQUENCE [LARGE SCALE GENOMIC DNA]</scope>
    <source>
        <strain evidence="4">SpSt-8</strain>
    </source>
</reference>
<protein>
    <submittedName>
        <fullName evidence="4">UbiD family decarboxylase</fullName>
    </submittedName>
</protein>
<feature type="domain" description="3-octaprenyl-4-hydroxybenzoate carboxy-lyase-like C-terminal" evidence="3">
    <location>
        <begin position="329"/>
        <end position="420"/>
    </location>
</feature>
<evidence type="ECO:0000259" key="3">
    <source>
        <dbReference type="Pfam" id="PF20696"/>
    </source>
</evidence>
<dbReference type="PANTHER" id="PTHR30108:SF17">
    <property type="entry name" value="FERULIC ACID DECARBOXYLASE 1"/>
    <property type="match status" value="1"/>
</dbReference>
<evidence type="ECO:0000313" key="4">
    <source>
        <dbReference type="EMBL" id="HGB25300.1"/>
    </source>
</evidence>
<dbReference type="SUPFAM" id="SSF143968">
    <property type="entry name" value="UbiD C-terminal domain-like"/>
    <property type="match status" value="1"/>
</dbReference>
<proteinExistence type="inferred from homology"/>
<organism evidence="4">
    <name type="scientific">Thermofilum pendens</name>
    <dbReference type="NCBI Taxonomy" id="2269"/>
    <lineage>
        <taxon>Archaea</taxon>
        <taxon>Thermoproteota</taxon>
        <taxon>Thermoprotei</taxon>
        <taxon>Thermofilales</taxon>
        <taxon>Thermofilaceae</taxon>
        <taxon>Thermofilum</taxon>
    </lineage>
</organism>
<feature type="domain" description="3-octaprenyl-4-hydroxybenzoate carboxy-lyase-like Rift-related" evidence="2">
    <location>
        <begin position="122"/>
        <end position="313"/>
    </location>
</feature>
<dbReference type="Gene3D" id="3.40.1670.10">
    <property type="entry name" value="UbiD C-terminal domain-like"/>
    <property type="match status" value="1"/>
</dbReference>
<dbReference type="PANTHER" id="PTHR30108">
    <property type="entry name" value="3-OCTAPRENYL-4-HYDROXYBENZOATE CARBOXY-LYASE-RELATED"/>
    <property type="match status" value="1"/>
</dbReference>
<evidence type="ECO:0000256" key="1">
    <source>
        <dbReference type="ARBA" id="ARBA00010021"/>
    </source>
</evidence>
<dbReference type="AlphaFoldDB" id="A0A7C3WKN4"/>
<sequence length="471" mass="51827">MPYLVFSEALRRLEESGGMVVLEEEFSAEVEAPSAIRKITSTTGKAVLLRRIKDKDYVLASGVYYRKQPQVLGLGSLEELGRRYLSWLSMFDNPLLEHSDKLAAMASLAWLSDLFPRVVSVSSGEVEVIQGYDLDATRFPALKHSAEEDTSYVVNPVVLLKTSSSRSFTATTLPVGVLDERTLFLALPPRSRASQVISEAASGRGRIFAAVLVGAPPPLQLAASMEWVGYLDFFLLSGLLVGSPVPVARFADNTPLPVGAEVVFIGEIEPGDSRPGGRILMEDNYLAQEVPQPVVRLRRVILRKNPVFYTSIVDREASDIVELSRWRDFLLLAHIRRVYPFVKDLRVLPEDAFRTIVISVDRVSGRELLRLGMFVLSMGASPRLDTVILVDRDVDVNSPSEILRAIIRNVNPDRDVVSIPPRAGSRDAEVESYDVIVDATSSSSKALAGSTATSRLEELARRLAPQHPTGS</sequence>
<accession>A0A7C3WKN4</accession>